<protein>
    <submittedName>
        <fullName evidence="2">Uncharacterized protein</fullName>
    </submittedName>
</protein>
<dbReference type="KEGG" id="soa:G3M56_009275"/>
<dbReference type="PROSITE" id="PS51257">
    <property type="entry name" value="PROKAR_LIPOPROTEIN"/>
    <property type="match status" value="1"/>
</dbReference>
<reference evidence="2 3" key="1">
    <citation type="submission" date="2020-12" db="EMBL/GenBank/DDBJ databases">
        <title>Sulforoseuscoccus oceanibium gen. nov., sp. nov., a representative of the phylum Verrucomicrobia with special cytoplasmic membrane, and proposal of Sulforoseuscoccusaceae fam. nov.</title>
        <authorList>
            <person name="Xi F."/>
        </authorList>
    </citation>
    <scope>NUCLEOTIDE SEQUENCE [LARGE SCALE GENOMIC DNA]</scope>
    <source>
        <strain evidence="2 3">T37</strain>
    </source>
</reference>
<evidence type="ECO:0000256" key="1">
    <source>
        <dbReference type="SAM" id="MobiDB-lite"/>
    </source>
</evidence>
<name>A0A6B3L165_9BACT</name>
<sequence length="137" mass="15238">MSTIRIACFLCVISVCSCSRKDGRSSDIELLTSQEISSTSFVSSSREAGWTLYGSDIEDWSVFYHSKKIQCNEGDTITASFNLDGRRYEKDLTDESFAILGRLIGSEELSVAIFRRERDPQPNSKSSAPNKAQHPTA</sequence>
<feature type="region of interest" description="Disordered" evidence="1">
    <location>
        <begin position="116"/>
        <end position="137"/>
    </location>
</feature>
<evidence type="ECO:0000313" key="2">
    <source>
        <dbReference type="EMBL" id="QQL44084.1"/>
    </source>
</evidence>
<dbReference type="AlphaFoldDB" id="A0A6B3L165"/>
<feature type="compositionally biased region" description="Polar residues" evidence="1">
    <location>
        <begin position="121"/>
        <end position="137"/>
    </location>
</feature>
<keyword evidence="3" id="KW-1185">Reference proteome</keyword>
<dbReference type="EMBL" id="CP066776">
    <property type="protein sequence ID" value="QQL44084.1"/>
    <property type="molecule type" value="Genomic_DNA"/>
</dbReference>
<gene>
    <name evidence="2" type="ORF">G3M56_009275</name>
</gene>
<evidence type="ECO:0000313" key="3">
    <source>
        <dbReference type="Proteomes" id="UP000475117"/>
    </source>
</evidence>
<dbReference type="RefSeq" id="WP_164362616.1">
    <property type="nucleotide sequence ID" value="NZ_CP066776.1"/>
</dbReference>
<dbReference type="Proteomes" id="UP000475117">
    <property type="component" value="Chromosome"/>
</dbReference>
<organism evidence="2 3">
    <name type="scientific">Sulfuriroseicoccus oceanibius</name>
    <dbReference type="NCBI Taxonomy" id="2707525"/>
    <lineage>
        <taxon>Bacteria</taxon>
        <taxon>Pseudomonadati</taxon>
        <taxon>Verrucomicrobiota</taxon>
        <taxon>Verrucomicrobiia</taxon>
        <taxon>Verrucomicrobiales</taxon>
        <taxon>Verrucomicrobiaceae</taxon>
        <taxon>Sulfuriroseicoccus</taxon>
    </lineage>
</organism>
<accession>A0A6B3L165</accession>
<proteinExistence type="predicted"/>